<name>A0A0H5BL95_9EUKA</name>
<keyword evidence="1" id="KW-0542">Nucleomorph</keyword>
<proteinExistence type="predicted"/>
<protein>
    <submittedName>
        <fullName evidence="1">Uncharacterized protein</fullName>
    </submittedName>
</protein>
<sequence>MQYIRNAIDYKYQRKCKLSFIEFNLILLYSFGINKYKKKYNFFFKSDILLNRNFNILFYKHKSPLIFNFLKNIVSFPTLLNDFEYSNLLLGSEIVRRILNFTMAFEHMDNIYHYYSSYILKNMSDFIKKKLTINIICKKKSNISGIYYSVVKLFSFHDILSNPDKITVESLKNKIFSNFHKRYNKNDFIITFYKILNLKFFYYFSKNSILVKNFSTNFNFNYISNPIIKIINFQQRLQKEKNKNIIYKPDSDKTLNNICLDKKKSGLFSVISNTSIDGLLEFILKKRNIKIIYIFDNTFIKNKFLLNDIQVRNSLLFKKSINLKFFKKIKLFKYQILEIVFYSQLNSMNFIITGESNQFLNKFIRYFYYSIKHNCVINSLKIATIDYEEFLLLNAFLIQSLFNFSRSTFYHQIINILSNSFAHTFRIVSVKNLQHINYFVNVMKYYWRHLKIPSFKKLLFFTWKTRSDFNLLHISFLFLNKMLLNVKKTIKCGMFFTKIGCAIINTN</sequence>
<dbReference type="AlphaFoldDB" id="A0A0H5BL95"/>
<dbReference type="EMBL" id="AB996601">
    <property type="protein sequence ID" value="BAS01672.1"/>
    <property type="molecule type" value="Genomic_DNA"/>
</dbReference>
<evidence type="ECO:0000313" key="1">
    <source>
        <dbReference type="EMBL" id="BAS01672.1"/>
    </source>
</evidence>
<accession>A0A0H5BL95</accession>
<reference evidence="1" key="1">
    <citation type="journal article" date="2015" name="Genome Biol. Evol.">
        <title>Nucleomorph Genome Sequences of Two Chlorarachniophytes, Amorphochlora amoebiformis and Lotharella vacuolata.</title>
        <authorList>
            <person name="Suzuki S."/>
            <person name="Shirato S."/>
            <person name="Hirakawa Y."/>
            <person name="Ishida K."/>
        </authorList>
    </citation>
    <scope>NUCLEOTIDE SEQUENCE</scope>
    <source>
        <strain evidence="1">CCMP240</strain>
    </source>
</reference>
<organism evidence="1">
    <name type="scientific">Lotharella vacuolata</name>
    <dbReference type="NCBI Taxonomy" id="74820"/>
    <lineage>
        <taxon>Eukaryota</taxon>
        <taxon>Sar</taxon>
        <taxon>Rhizaria</taxon>
        <taxon>Cercozoa</taxon>
        <taxon>Chlorarachniophyceae</taxon>
        <taxon>Lotharella</taxon>
    </lineage>
</organism>
<geneLocation type="nucleomorph" evidence="1"/>